<proteinExistence type="inferred from homology"/>
<dbReference type="GO" id="GO:0005886">
    <property type="term" value="C:plasma membrane"/>
    <property type="evidence" value="ECO:0007669"/>
    <property type="project" value="UniProtKB-ARBA"/>
</dbReference>
<dbReference type="NCBIfam" id="TIGR00801">
    <property type="entry name" value="ncs2"/>
    <property type="match status" value="1"/>
</dbReference>
<evidence type="ECO:0000256" key="6">
    <source>
        <dbReference type="ARBA" id="ARBA00023136"/>
    </source>
</evidence>
<feature type="transmembrane region" description="Helical" evidence="7">
    <location>
        <begin position="204"/>
        <end position="225"/>
    </location>
</feature>
<feature type="transmembrane region" description="Helical" evidence="7">
    <location>
        <begin position="260"/>
        <end position="279"/>
    </location>
</feature>
<evidence type="ECO:0000256" key="5">
    <source>
        <dbReference type="ARBA" id="ARBA00022989"/>
    </source>
</evidence>
<comment type="subcellular location">
    <subcellularLocation>
        <location evidence="1">Membrane</location>
        <topology evidence="1">Multi-pass membrane protein</topology>
    </subcellularLocation>
</comment>
<evidence type="ECO:0000256" key="3">
    <source>
        <dbReference type="ARBA" id="ARBA00022448"/>
    </source>
</evidence>
<keyword evidence="3" id="KW-0813">Transport</keyword>
<keyword evidence="6 7" id="KW-0472">Membrane</keyword>
<dbReference type="GO" id="GO:0042907">
    <property type="term" value="F:xanthine transmembrane transporter activity"/>
    <property type="evidence" value="ECO:0007669"/>
    <property type="project" value="TreeGrafter"/>
</dbReference>
<protein>
    <submittedName>
        <fullName evidence="8">Uracil permease</fullName>
    </submittedName>
</protein>
<evidence type="ECO:0000256" key="7">
    <source>
        <dbReference type="SAM" id="Phobius"/>
    </source>
</evidence>
<name>A0A2K8P0S4_9MOLU</name>
<feature type="transmembrane region" description="Helical" evidence="7">
    <location>
        <begin position="337"/>
        <end position="357"/>
    </location>
</feature>
<reference evidence="8 9" key="1">
    <citation type="submission" date="2017-11" db="EMBL/GenBank/DDBJ databases">
        <title>Genome sequence of Entomoplasma somnilux PYAN-1 (ATCC 49194).</title>
        <authorList>
            <person name="Lo W.-S."/>
            <person name="Gasparich G.E."/>
            <person name="Kuo C.-H."/>
        </authorList>
    </citation>
    <scope>NUCLEOTIDE SEQUENCE [LARGE SCALE GENOMIC DNA]</scope>
    <source>
        <strain evidence="8 9">PYAN-1</strain>
    </source>
</reference>
<feature type="transmembrane region" description="Helical" evidence="7">
    <location>
        <begin position="28"/>
        <end position="49"/>
    </location>
</feature>
<evidence type="ECO:0000256" key="1">
    <source>
        <dbReference type="ARBA" id="ARBA00004141"/>
    </source>
</evidence>
<dbReference type="Proteomes" id="UP000232230">
    <property type="component" value="Chromosome"/>
</dbReference>
<dbReference type="PANTHER" id="PTHR42810">
    <property type="entry name" value="PURINE PERMEASE C1399.01C-RELATED"/>
    <property type="match status" value="1"/>
</dbReference>
<feature type="transmembrane region" description="Helical" evidence="7">
    <location>
        <begin position="369"/>
        <end position="390"/>
    </location>
</feature>
<dbReference type="Pfam" id="PF00860">
    <property type="entry name" value="Xan_ur_permease"/>
    <property type="match status" value="1"/>
</dbReference>
<dbReference type="AlphaFoldDB" id="A0A2K8P0S4"/>
<sequence>MEIKETETEFKTKPPRMLLQPREKPKSIYQWIALSFQHVFAMFGANVLVPIVINQMAETEVINMSMALFCSGIGTLVYIALTSAKVPIYLGSSFAYMTVIGMGYGDWGNATFIAIFLVGCVYILTGLLIHFTSNKWLVKIFSPIVVGPIIMIIGLSAIPSALKNIWILPQDPAPGYPQWLAILVAVLVILVAVILMLKAKSFIRVLPILSALVFGYVLCVIIQLADSNIQLMDFNKITNVNKWEWHPNFKNIFDVNKENVAPAVVAIVPIALVTMVEHYGDHVNLGNMTNKNFIKDPGIGRTLFADGVSISLSGLIGGPANTTYAENTSVVGITKVASVWVTGLAACFAVMMSFIAPVNQLISMIPNPVLGGISLMLFGIIATNGVRIMLDAKVNLENGKNLIIIGITLGLGLGISLYTASTNTQIKINDFELTGLFIATVVGGGLNLILPDQHNLGLFKIKKRNKRQSN</sequence>
<comment type="similarity">
    <text evidence="2">Belongs to the nucleobase:cation symporter-2 (NCS2) (TC 2.A.40) family.</text>
</comment>
<organism evidence="8 9">
    <name type="scientific">Williamsoniiplasma somnilux</name>
    <dbReference type="NCBI Taxonomy" id="215578"/>
    <lineage>
        <taxon>Bacteria</taxon>
        <taxon>Bacillati</taxon>
        <taxon>Mycoplasmatota</taxon>
        <taxon>Mollicutes</taxon>
        <taxon>Entomoplasmatales</taxon>
        <taxon>Williamsoniiplasma</taxon>
    </lineage>
</organism>
<accession>A0A2K8P0S4</accession>
<keyword evidence="5 7" id="KW-1133">Transmembrane helix</keyword>
<dbReference type="RefSeq" id="WP_024863552.1">
    <property type="nucleotide sequence ID" value="NZ_CP024965.1"/>
</dbReference>
<gene>
    <name evidence="8" type="primary">pyrP</name>
    <name evidence="8" type="ORF">ESOMN_v1c06560</name>
</gene>
<dbReference type="InterPro" id="IPR006042">
    <property type="entry name" value="Xan_ur_permease"/>
</dbReference>
<evidence type="ECO:0000256" key="2">
    <source>
        <dbReference type="ARBA" id="ARBA00008821"/>
    </source>
</evidence>
<feature type="transmembrane region" description="Helical" evidence="7">
    <location>
        <begin position="136"/>
        <end position="158"/>
    </location>
</feature>
<feature type="transmembrane region" description="Helical" evidence="7">
    <location>
        <begin position="433"/>
        <end position="450"/>
    </location>
</feature>
<keyword evidence="9" id="KW-1185">Reference proteome</keyword>
<keyword evidence="4 7" id="KW-0812">Transmembrane</keyword>
<evidence type="ECO:0000313" key="8">
    <source>
        <dbReference type="EMBL" id="ATZ19038.1"/>
    </source>
</evidence>
<evidence type="ECO:0000256" key="4">
    <source>
        <dbReference type="ARBA" id="ARBA00022692"/>
    </source>
</evidence>
<feature type="transmembrane region" description="Helical" evidence="7">
    <location>
        <begin position="402"/>
        <end position="421"/>
    </location>
</feature>
<feature type="transmembrane region" description="Helical" evidence="7">
    <location>
        <begin position="61"/>
        <end position="81"/>
    </location>
</feature>
<dbReference type="KEGG" id="esx:ESOMN_v1c06560"/>
<dbReference type="EMBL" id="CP024965">
    <property type="protein sequence ID" value="ATZ19038.1"/>
    <property type="molecule type" value="Genomic_DNA"/>
</dbReference>
<dbReference type="PROSITE" id="PS01116">
    <property type="entry name" value="XANTH_URACIL_PERMASE"/>
    <property type="match status" value="1"/>
</dbReference>
<evidence type="ECO:0000313" key="9">
    <source>
        <dbReference type="Proteomes" id="UP000232230"/>
    </source>
</evidence>
<feature type="transmembrane region" description="Helical" evidence="7">
    <location>
        <begin position="110"/>
        <end position="129"/>
    </location>
</feature>
<dbReference type="InterPro" id="IPR006043">
    <property type="entry name" value="NCS2"/>
</dbReference>
<feature type="transmembrane region" description="Helical" evidence="7">
    <location>
        <begin position="178"/>
        <end position="197"/>
    </location>
</feature>
<dbReference type="PANTHER" id="PTHR42810:SF2">
    <property type="entry name" value="PURINE PERMEASE C1399.01C-RELATED"/>
    <property type="match status" value="1"/>
</dbReference>